<organism evidence="1 2">
    <name type="scientific">Heterodera trifolii</name>
    <dbReference type="NCBI Taxonomy" id="157864"/>
    <lineage>
        <taxon>Eukaryota</taxon>
        <taxon>Metazoa</taxon>
        <taxon>Ecdysozoa</taxon>
        <taxon>Nematoda</taxon>
        <taxon>Chromadorea</taxon>
        <taxon>Rhabditida</taxon>
        <taxon>Tylenchina</taxon>
        <taxon>Tylenchomorpha</taxon>
        <taxon>Tylenchoidea</taxon>
        <taxon>Heteroderidae</taxon>
        <taxon>Heteroderinae</taxon>
        <taxon>Heterodera</taxon>
    </lineage>
</organism>
<name>A0ABD2LH07_9BILA</name>
<dbReference type="EMBL" id="JBICBT010000414">
    <property type="protein sequence ID" value="KAL3114500.1"/>
    <property type="molecule type" value="Genomic_DNA"/>
</dbReference>
<keyword evidence="2" id="KW-1185">Reference proteome</keyword>
<proteinExistence type="predicted"/>
<dbReference type="AlphaFoldDB" id="A0ABD2LH07"/>
<dbReference type="Proteomes" id="UP001620626">
    <property type="component" value="Unassembled WGS sequence"/>
</dbReference>
<comment type="caution">
    <text evidence="1">The sequence shown here is derived from an EMBL/GenBank/DDBJ whole genome shotgun (WGS) entry which is preliminary data.</text>
</comment>
<accession>A0ABD2LH07</accession>
<reference evidence="1 2" key="1">
    <citation type="submission" date="2024-10" db="EMBL/GenBank/DDBJ databases">
        <authorList>
            <person name="Kim D."/>
        </authorList>
    </citation>
    <scope>NUCLEOTIDE SEQUENCE [LARGE SCALE GENOMIC DNA]</scope>
    <source>
        <strain evidence="1">BH-2024</strain>
    </source>
</reference>
<evidence type="ECO:0000313" key="2">
    <source>
        <dbReference type="Proteomes" id="UP001620626"/>
    </source>
</evidence>
<evidence type="ECO:0000313" key="1">
    <source>
        <dbReference type="EMBL" id="KAL3114500.1"/>
    </source>
</evidence>
<sequence>MASKKREKCLLDLLFRSVPEAAGICRALQLAVKYRPVPQVSILLRSALSSDERIGVLASLLDQNIPLLVKSMPWPVSCS</sequence>
<gene>
    <name evidence="1" type="ORF">niasHT_011629</name>
</gene>
<protein>
    <submittedName>
        <fullName evidence="1">Uncharacterized protein</fullName>
    </submittedName>
</protein>